<dbReference type="Gene3D" id="3.30.390.10">
    <property type="entry name" value="Enolase-like, N-terminal domain"/>
    <property type="match status" value="1"/>
</dbReference>
<dbReference type="PANTHER" id="PTHR13794:SF58">
    <property type="entry name" value="MITOCHONDRIAL ENOLASE SUPERFAMILY MEMBER 1"/>
    <property type="match status" value="1"/>
</dbReference>
<evidence type="ECO:0000256" key="4">
    <source>
        <dbReference type="SAM" id="MobiDB-lite"/>
    </source>
</evidence>
<dbReference type="SMART" id="SM00922">
    <property type="entry name" value="MR_MLE"/>
    <property type="match status" value="1"/>
</dbReference>
<evidence type="ECO:0000256" key="3">
    <source>
        <dbReference type="ARBA" id="ARBA00022842"/>
    </source>
</evidence>
<dbReference type="PROSITE" id="PS00908">
    <property type="entry name" value="MR_MLE_1"/>
    <property type="match status" value="1"/>
</dbReference>
<evidence type="ECO:0000313" key="7">
    <source>
        <dbReference type="Proteomes" id="UP000589036"/>
    </source>
</evidence>
<dbReference type="Pfam" id="PF02746">
    <property type="entry name" value="MR_MLE_N"/>
    <property type="match status" value="1"/>
</dbReference>
<dbReference type="InterPro" id="IPR013342">
    <property type="entry name" value="Mandelate_racemase_C"/>
</dbReference>
<dbReference type="Proteomes" id="UP000589036">
    <property type="component" value="Unassembled WGS sequence"/>
</dbReference>
<dbReference type="InterPro" id="IPR029065">
    <property type="entry name" value="Enolase_C-like"/>
</dbReference>
<comment type="cofactor">
    <cofactor evidence="1">
        <name>Mg(2+)</name>
        <dbReference type="ChEBI" id="CHEBI:18420"/>
    </cofactor>
</comment>
<reference evidence="6 7" key="1">
    <citation type="submission" date="2020-07" db="EMBL/GenBank/DDBJ databases">
        <title>Sequencing the genomes of 1000 actinobacteria strains.</title>
        <authorList>
            <person name="Klenk H.-P."/>
        </authorList>
    </citation>
    <scope>NUCLEOTIDE SEQUENCE [LARGE SCALE GENOMIC DNA]</scope>
    <source>
        <strain evidence="6 7">CXB654</strain>
    </source>
</reference>
<dbReference type="Gene3D" id="3.20.20.120">
    <property type="entry name" value="Enolase-like C-terminal domain"/>
    <property type="match status" value="1"/>
</dbReference>
<dbReference type="InterPro" id="IPR018110">
    <property type="entry name" value="Mandel_Rmase/mucon_lact_enz_CS"/>
</dbReference>
<evidence type="ECO:0000259" key="5">
    <source>
        <dbReference type="SMART" id="SM00922"/>
    </source>
</evidence>
<dbReference type="GO" id="GO:0016836">
    <property type="term" value="F:hydro-lyase activity"/>
    <property type="evidence" value="ECO:0007669"/>
    <property type="project" value="TreeGrafter"/>
</dbReference>
<dbReference type="SFLD" id="SFLDG00179">
    <property type="entry name" value="mandelate_racemase"/>
    <property type="match status" value="1"/>
</dbReference>
<name>A0A852U1V3_9ACTN</name>
<evidence type="ECO:0000256" key="2">
    <source>
        <dbReference type="ARBA" id="ARBA00022723"/>
    </source>
</evidence>
<dbReference type="Pfam" id="PF13378">
    <property type="entry name" value="MR_MLE_C"/>
    <property type="match status" value="1"/>
</dbReference>
<dbReference type="InterPro" id="IPR046945">
    <property type="entry name" value="RHMD-like"/>
</dbReference>
<organism evidence="6 7">
    <name type="scientific">Spinactinospora alkalitolerans</name>
    <dbReference type="NCBI Taxonomy" id="687207"/>
    <lineage>
        <taxon>Bacteria</taxon>
        <taxon>Bacillati</taxon>
        <taxon>Actinomycetota</taxon>
        <taxon>Actinomycetes</taxon>
        <taxon>Streptosporangiales</taxon>
        <taxon>Nocardiopsidaceae</taxon>
        <taxon>Spinactinospora</taxon>
    </lineage>
</organism>
<keyword evidence="3" id="KW-0460">Magnesium</keyword>
<dbReference type="SUPFAM" id="SSF51604">
    <property type="entry name" value="Enolase C-terminal domain-like"/>
    <property type="match status" value="1"/>
</dbReference>
<keyword evidence="2" id="KW-0479">Metal-binding</keyword>
<dbReference type="AlphaFoldDB" id="A0A852U1V3"/>
<dbReference type="InterPro" id="IPR029017">
    <property type="entry name" value="Enolase-like_N"/>
</dbReference>
<dbReference type="PANTHER" id="PTHR13794">
    <property type="entry name" value="ENOLASE SUPERFAMILY, MANDELATE RACEMASE"/>
    <property type="match status" value="1"/>
</dbReference>
<sequence length="370" mass="39448">MSAPADPAVAGLETAVYTVPTDRPSGDGTLTWDSTTMVLVRATGGGLEGLGWTYGPPACASIVRDLLVPHVEGRPALDVPAALEAMVRAVRNAGRPGAAGYAVSAVETALWDLKARLLGLPLHRLLGAVRDAAPLYGSGGLTTYDDADLRAQLARWVHDEGFKRVKIKIGESWGRREDRDLARLRLAREVIGPGAELYADANGGYTAKQAVRVGGPMSELGVRWFEEPVSSDDLAGLRLVREALAIDVAAGEYGFDLPYFQRMCAAGSVDCLQIDVTRCGGILEFQRAATVAAAHGLEVSGHCAPFLHRHVAMAVPGLRHLEWFHDHVRIETLFFDGAAPPSDGRLRPDPDRPGHGLALKAADAAPYRTG</sequence>
<dbReference type="InterPro" id="IPR013341">
    <property type="entry name" value="Mandelate_racemase_N_dom"/>
</dbReference>
<feature type="domain" description="Mandelate racemase/muconate lactonizing enzyme C-terminal" evidence="5">
    <location>
        <begin position="146"/>
        <end position="247"/>
    </location>
</feature>
<evidence type="ECO:0000313" key="6">
    <source>
        <dbReference type="EMBL" id="NYE48144.1"/>
    </source>
</evidence>
<keyword evidence="7" id="KW-1185">Reference proteome</keyword>
<gene>
    <name evidence="6" type="ORF">HDA32_003264</name>
</gene>
<comment type="caution">
    <text evidence="6">The sequence shown here is derived from an EMBL/GenBank/DDBJ whole genome shotgun (WGS) entry which is preliminary data.</text>
</comment>
<dbReference type="RefSeq" id="WP_179643981.1">
    <property type="nucleotide sequence ID" value="NZ_BAAAYY010000016.1"/>
</dbReference>
<protein>
    <submittedName>
        <fullName evidence="6">L-alanine-DL-glutamate epimerase-like enolase superfamily enzyme</fullName>
    </submittedName>
</protein>
<accession>A0A852U1V3</accession>
<dbReference type="GO" id="GO:0009063">
    <property type="term" value="P:amino acid catabolic process"/>
    <property type="evidence" value="ECO:0007669"/>
    <property type="project" value="InterPro"/>
</dbReference>
<feature type="region of interest" description="Disordered" evidence="4">
    <location>
        <begin position="341"/>
        <end position="370"/>
    </location>
</feature>
<dbReference type="InterPro" id="IPR036849">
    <property type="entry name" value="Enolase-like_C_sf"/>
</dbReference>
<dbReference type="GO" id="GO:0000287">
    <property type="term" value="F:magnesium ion binding"/>
    <property type="evidence" value="ECO:0007669"/>
    <property type="project" value="TreeGrafter"/>
</dbReference>
<dbReference type="GO" id="GO:0016052">
    <property type="term" value="P:carbohydrate catabolic process"/>
    <property type="evidence" value="ECO:0007669"/>
    <property type="project" value="TreeGrafter"/>
</dbReference>
<evidence type="ECO:0000256" key="1">
    <source>
        <dbReference type="ARBA" id="ARBA00001946"/>
    </source>
</evidence>
<feature type="compositionally biased region" description="Basic and acidic residues" evidence="4">
    <location>
        <begin position="344"/>
        <end position="354"/>
    </location>
</feature>
<dbReference type="SFLD" id="SFLDS00001">
    <property type="entry name" value="Enolase"/>
    <property type="match status" value="1"/>
</dbReference>
<dbReference type="SUPFAM" id="SSF54826">
    <property type="entry name" value="Enolase N-terminal domain-like"/>
    <property type="match status" value="1"/>
</dbReference>
<dbReference type="EMBL" id="JACCCC010000001">
    <property type="protein sequence ID" value="NYE48144.1"/>
    <property type="molecule type" value="Genomic_DNA"/>
</dbReference>
<proteinExistence type="predicted"/>